<accession>A0A0C3IBY4</accession>
<protein>
    <submittedName>
        <fullName evidence="1">Uncharacterized protein</fullName>
    </submittedName>
</protein>
<organism evidence="1 2">
    <name type="scientific">Pisolithus tinctorius Marx 270</name>
    <dbReference type="NCBI Taxonomy" id="870435"/>
    <lineage>
        <taxon>Eukaryota</taxon>
        <taxon>Fungi</taxon>
        <taxon>Dikarya</taxon>
        <taxon>Basidiomycota</taxon>
        <taxon>Agaricomycotina</taxon>
        <taxon>Agaricomycetes</taxon>
        <taxon>Agaricomycetidae</taxon>
        <taxon>Boletales</taxon>
        <taxon>Sclerodermatineae</taxon>
        <taxon>Pisolithaceae</taxon>
        <taxon>Pisolithus</taxon>
    </lineage>
</organism>
<reference evidence="2" key="2">
    <citation type="submission" date="2015-01" db="EMBL/GenBank/DDBJ databases">
        <title>Evolutionary Origins and Diversification of the Mycorrhizal Mutualists.</title>
        <authorList>
            <consortium name="DOE Joint Genome Institute"/>
            <consortium name="Mycorrhizal Genomics Consortium"/>
            <person name="Kohler A."/>
            <person name="Kuo A."/>
            <person name="Nagy L.G."/>
            <person name="Floudas D."/>
            <person name="Copeland A."/>
            <person name="Barry K.W."/>
            <person name="Cichocki N."/>
            <person name="Veneault-Fourrey C."/>
            <person name="LaButti K."/>
            <person name="Lindquist E.A."/>
            <person name="Lipzen A."/>
            <person name="Lundell T."/>
            <person name="Morin E."/>
            <person name="Murat C."/>
            <person name="Riley R."/>
            <person name="Ohm R."/>
            <person name="Sun H."/>
            <person name="Tunlid A."/>
            <person name="Henrissat B."/>
            <person name="Grigoriev I.V."/>
            <person name="Hibbett D.S."/>
            <person name="Martin F."/>
        </authorList>
    </citation>
    <scope>NUCLEOTIDE SEQUENCE [LARGE SCALE GENOMIC DNA]</scope>
    <source>
        <strain evidence="2">Marx 270</strain>
    </source>
</reference>
<evidence type="ECO:0000313" key="2">
    <source>
        <dbReference type="Proteomes" id="UP000054217"/>
    </source>
</evidence>
<evidence type="ECO:0000313" key="1">
    <source>
        <dbReference type="EMBL" id="KIN94572.1"/>
    </source>
</evidence>
<reference evidence="1 2" key="1">
    <citation type="submission" date="2014-04" db="EMBL/GenBank/DDBJ databases">
        <authorList>
            <consortium name="DOE Joint Genome Institute"/>
            <person name="Kuo A."/>
            <person name="Kohler A."/>
            <person name="Costa M.D."/>
            <person name="Nagy L.G."/>
            <person name="Floudas D."/>
            <person name="Copeland A."/>
            <person name="Barry K.W."/>
            <person name="Cichocki N."/>
            <person name="Veneault-Fourrey C."/>
            <person name="LaButti K."/>
            <person name="Lindquist E.A."/>
            <person name="Lipzen A."/>
            <person name="Lundell T."/>
            <person name="Morin E."/>
            <person name="Murat C."/>
            <person name="Sun H."/>
            <person name="Tunlid A."/>
            <person name="Henrissat B."/>
            <person name="Grigoriev I.V."/>
            <person name="Hibbett D.S."/>
            <person name="Martin F."/>
            <person name="Nordberg H.P."/>
            <person name="Cantor M.N."/>
            <person name="Hua S.X."/>
        </authorList>
    </citation>
    <scope>NUCLEOTIDE SEQUENCE [LARGE SCALE GENOMIC DNA]</scope>
    <source>
        <strain evidence="1 2">Marx 270</strain>
    </source>
</reference>
<name>A0A0C3IBY4_PISTI</name>
<dbReference type="EMBL" id="KN832093">
    <property type="protein sequence ID" value="KIN94572.1"/>
    <property type="molecule type" value="Genomic_DNA"/>
</dbReference>
<dbReference type="HOGENOM" id="CLU_2321299_0_0_1"/>
<dbReference type="InParanoid" id="A0A0C3IBY4"/>
<proteinExistence type="predicted"/>
<sequence>MKLFLGTNPLETRRKPTWVQAPKCPLHQRICEFWALANVLLALPERVRGAHEDHNDVDGNRVVTAYTLVPRCDQSSVTMSNALNMRTIPMAVNNCATYT</sequence>
<dbReference type="Proteomes" id="UP000054217">
    <property type="component" value="Unassembled WGS sequence"/>
</dbReference>
<keyword evidence="2" id="KW-1185">Reference proteome</keyword>
<gene>
    <name evidence="1" type="ORF">M404DRAFT_34908</name>
</gene>
<dbReference type="AlphaFoldDB" id="A0A0C3IBY4"/>